<dbReference type="Gene3D" id="1.10.1370.10">
    <property type="entry name" value="Neurolysin, domain 3"/>
    <property type="match status" value="1"/>
</dbReference>
<evidence type="ECO:0000256" key="1">
    <source>
        <dbReference type="ARBA" id="ARBA00006040"/>
    </source>
</evidence>
<dbReference type="Gene3D" id="3.40.390.10">
    <property type="entry name" value="Collagenase (Catalytic Domain)"/>
    <property type="match status" value="1"/>
</dbReference>
<keyword evidence="3 7" id="KW-0479">Metal-binding</keyword>
<organism evidence="9 10">
    <name type="scientific">Winogradskyella echinorum</name>
    <dbReference type="NCBI Taxonomy" id="538189"/>
    <lineage>
        <taxon>Bacteria</taxon>
        <taxon>Pseudomonadati</taxon>
        <taxon>Bacteroidota</taxon>
        <taxon>Flavobacteriia</taxon>
        <taxon>Flavobacteriales</taxon>
        <taxon>Flavobacteriaceae</taxon>
        <taxon>Winogradskyella</taxon>
    </lineage>
</organism>
<keyword evidence="2 7" id="KW-0645">Protease</keyword>
<dbReference type="Gene3D" id="1.10.1370.40">
    <property type="match status" value="1"/>
</dbReference>
<accession>A0ABR6Y4C4</accession>
<keyword evidence="6 7" id="KW-0482">Metalloprotease</keyword>
<proteinExistence type="inferred from homology"/>
<comment type="cofactor">
    <cofactor evidence="7">
        <name>Zn(2+)</name>
        <dbReference type="ChEBI" id="CHEBI:29105"/>
    </cofactor>
    <text evidence="7">Binds 1 zinc ion.</text>
</comment>
<dbReference type="EMBL" id="JACOME010000005">
    <property type="protein sequence ID" value="MBC3847591.1"/>
    <property type="molecule type" value="Genomic_DNA"/>
</dbReference>
<evidence type="ECO:0000259" key="8">
    <source>
        <dbReference type="Pfam" id="PF01432"/>
    </source>
</evidence>
<protein>
    <submittedName>
        <fullName evidence="9">M3 family metallopeptidase</fullName>
    </submittedName>
</protein>
<dbReference type="Pfam" id="PF01432">
    <property type="entry name" value="Peptidase_M3"/>
    <property type="match status" value="1"/>
</dbReference>
<dbReference type="RefSeq" id="WP_186846708.1">
    <property type="nucleotide sequence ID" value="NZ_JACOME010000005.1"/>
</dbReference>
<evidence type="ECO:0000256" key="7">
    <source>
        <dbReference type="RuleBase" id="RU003435"/>
    </source>
</evidence>
<reference evidence="9 10" key="1">
    <citation type="submission" date="2020-08" db="EMBL/GenBank/DDBJ databases">
        <title>Winogradskyella ouciana sp. nov., isolated from the hadal seawater of the Mariana Trench.</title>
        <authorList>
            <person name="He X."/>
        </authorList>
    </citation>
    <scope>NUCLEOTIDE SEQUENCE [LARGE SCALE GENOMIC DNA]</scope>
    <source>
        <strain evidence="9 10">KCTC 22026</strain>
    </source>
</reference>
<dbReference type="InterPro" id="IPR001567">
    <property type="entry name" value="Pept_M3A_M3B_dom"/>
</dbReference>
<evidence type="ECO:0000256" key="3">
    <source>
        <dbReference type="ARBA" id="ARBA00022723"/>
    </source>
</evidence>
<evidence type="ECO:0000313" key="10">
    <source>
        <dbReference type="Proteomes" id="UP000607435"/>
    </source>
</evidence>
<dbReference type="InterPro" id="IPR024077">
    <property type="entry name" value="Neurolysin/TOP_dom2"/>
</dbReference>
<dbReference type="CDD" id="cd06456">
    <property type="entry name" value="M3A_DCP"/>
    <property type="match status" value="1"/>
</dbReference>
<dbReference type="SUPFAM" id="SSF55486">
    <property type="entry name" value="Metalloproteases ('zincins'), catalytic domain"/>
    <property type="match status" value="1"/>
</dbReference>
<dbReference type="PANTHER" id="PTHR43660:SF1">
    <property type="entry name" value="DIPEPTIDYL CARBOXYPEPTIDASE"/>
    <property type="match status" value="1"/>
</dbReference>
<dbReference type="Proteomes" id="UP000607435">
    <property type="component" value="Unassembled WGS sequence"/>
</dbReference>
<comment type="similarity">
    <text evidence="1 7">Belongs to the peptidase M3 family.</text>
</comment>
<name>A0ABR6Y4C4_9FLAO</name>
<keyword evidence="4 7" id="KW-0378">Hydrolase</keyword>
<evidence type="ECO:0000256" key="4">
    <source>
        <dbReference type="ARBA" id="ARBA00022801"/>
    </source>
</evidence>
<sequence>MTILNKPFNTSYNTAPFSEIKEEDYLPAFKLAIDKAKAEIDEIVNNTDTPNFENTIEALDYSGEELDRISSIFFNLNSAETNDEIQKIAQEVSPLLSEFSNDITLNEDLFKRVKAVYDSKASLNLTTEQETLLDKKYKGFSRNGANLSEDKKERLRAIDKESSQLKLKFGEHILAETNKFELHLTNESDLAGLPDGAKEAAKQLAESKGKDGWLITLDYPSYIPFMTYADNRALREKLSKAFGSKGFNNDDLDNQNIVLKIAQLRFERAQLLGYKTHAHFVLEERMAETPEKVNSFLNELLEKAKPAAEEEFKTLENFAKDLDNIDQLQKWDSSYYSEKLKQKLFSLNDEQLKPYFKLENVINGAFIVAEKLFGLQFEEIDSIDKYHEDVLTYKVTDADGHLVSIFYADFFPRAGKRNGAWMTSYKPQMVKNGHNHRPHVSIVCNFTKPTKSKPSLLTFNEVTTLFHEFGHALHGMLANTTYPSLSGTSVYWDFVELPSQILENWCYEEETLKLFATHYETGEVIPMELIEKIKASSTFQEGMQTMRQLSFGLLDMSWHGVDPSNIKNVKAHEVKAFGDTSLYPDVAENCMSTSFAHIFQGGYSSGYYSYKWAEVLDADAFEYFKEEGIFNKTVADKFKTYVLSQGGTENPMTLYKKFRGQEPKPEALLRRAGLLK</sequence>
<dbReference type="InterPro" id="IPR034005">
    <property type="entry name" value="M3A_DCP"/>
</dbReference>
<evidence type="ECO:0000256" key="2">
    <source>
        <dbReference type="ARBA" id="ARBA00022670"/>
    </source>
</evidence>
<dbReference type="PANTHER" id="PTHR43660">
    <property type="entry name" value="DIPEPTIDYL CARBOXYPEPTIDASE"/>
    <property type="match status" value="1"/>
</dbReference>
<gene>
    <name evidence="9" type="ORF">H6H04_14435</name>
</gene>
<dbReference type="InterPro" id="IPR024079">
    <property type="entry name" value="MetalloPept_cat_dom_sf"/>
</dbReference>
<evidence type="ECO:0000256" key="5">
    <source>
        <dbReference type="ARBA" id="ARBA00022833"/>
    </source>
</evidence>
<feature type="domain" description="Peptidase M3A/M3B catalytic" evidence="8">
    <location>
        <begin position="225"/>
        <end position="673"/>
    </location>
</feature>
<comment type="caution">
    <text evidence="9">The sequence shown here is derived from an EMBL/GenBank/DDBJ whole genome shotgun (WGS) entry which is preliminary data.</text>
</comment>
<keyword evidence="10" id="KW-1185">Reference proteome</keyword>
<evidence type="ECO:0000256" key="6">
    <source>
        <dbReference type="ARBA" id="ARBA00023049"/>
    </source>
</evidence>
<evidence type="ECO:0000313" key="9">
    <source>
        <dbReference type="EMBL" id="MBC3847591.1"/>
    </source>
</evidence>
<dbReference type="InterPro" id="IPR045090">
    <property type="entry name" value="Pept_M3A_M3B"/>
</dbReference>
<keyword evidence="5 7" id="KW-0862">Zinc</keyword>